<dbReference type="STRING" id="1841859.GCA_900157385_00496"/>
<name>A0A2U3N687_9MYCO</name>
<dbReference type="Gene3D" id="3.30.1360.200">
    <property type="match status" value="1"/>
</dbReference>
<dbReference type="Pfam" id="PF22599">
    <property type="entry name" value="SecDF_P1_head"/>
    <property type="match status" value="1"/>
</dbReference>
<gene>
    <name evidence="3" type="ORF">MTAB308_500</name>
</gene>
<sequence>MGTRRLTSVLLLGAVMCGCHSTQHRPPPSNPTGGASPRSASPTTTPSAAPAANIQPLPVRPVQKSQPASPTKCPATDPAAPAAPASVLVTCDLAKTTVYTLGPETMRLTLTRVDRPESLTSGFYEVSLTMDSSSAAAWAAYTAAHLKDHVAFVRDDIVLEAPIIEEQVTSGKIALTTQTAQAADQLAQLAGRGA</sequence>
<dbReference type="EMBL" id="FTRV01000009">
    <property type="protein sequence ID" value="SPM27025.1"/>
    <property type="molecule type" value="Genomic_DNA"/>
</dbReference>
<accession>A0A2U3N687</accession>
<keyword evidence="4" id="KW-1185">Reference proteome</keyword>
<dbReference type="AlphaFoldDB" id="A0A2U3N687"/>
<evidence type="ECO:0000313" key="4">
    <source>
        <dbReference type="Proteomes" id="UP000241595"/>
    </source>
</evidence>
<proteinExistence type="predicted"/>
<feature type="region of interest" description="Disordered" evidence="1">
    <location>
        <begin position="22"/>
        <end position="54"/>
    </location>
</feature>
<reference evidence="3 4" key="1">
    <citation type="submission" date="2017-01" db="EMBL/GenBank/DDBJ databases">
        <authorList>
            <consortium name="Urmite Genomes"/>
        </authorList>
    </citation>
    <scope>NUCLEOTIDE SEQUENCE [LARGE SCALE GENOMIC DNA]</scope>
    <source>
        <strain evidence="3 4">AB308</strain>
    </source>
</reference>
<dbReference type="InterPro" id="IPR054384">
    <property type="entry name" value="SecDF_P1_head"/>
</dbReference>
<evidence type="ECO:0000256" key="1">
    <source>
        <dbReference type="SAM" id="MobiDB-lite"/>
    </source>
</evidence>
<evidence type="ECO:0000313" key="3">
    <source>
        <dbReference type="EMBL" id="SPM27025.1"/>
    </source>
</evidence>
<protein>
    <submittedName>
        <fullName evidence="3">Protein export protein SecD, putative</fullName>
    </submittedName>
</protein>
<dbReference type="PROSITE" id="PS51257">
    <property type="entry name" value="PROKAR_LIPOPROTEIN"/>
    <property type="match status" value="1"/>
</dbReference>
<feature type="compositionally biased region" description="Low complexity" evidence="1">
    <location>
        <begin position="35"/>
        <end position="52"/>
    </location>
</feature>
<feature type="region of interest" description="Disordered" evidence="1">
    <location>
        <begin position="60"/>
        <end position="79"/>
    </location>
</feature>
<evidence type="ECO:0000259" key="2">
    <source>
        <dbReference type="Pfam" id="PF22599"/>
    </source>
</evidence>
<organism evidence="3 4">
    <name type="scientific">Mycobacterium terramassiliense</name>
    <dbReference type="NCBI Taxonomy" id="1841859"/>
    <lineage>
        <taxon>Bacteria</taxon>
        <taxon>Bacillati</taxon>
        <taxon>Actinomycetota</taxon>
        <taxon>Actinomycetes</taxon>
        <taxon>Mycobacteriales</taxon>
        <taxon>Mycobacteriaceae</taxon>
        <taxon>Mycobacterium</taxon>
    </lineage>
</organism>
<dbReference type="Proteomes" id="UP000241595">
    <property type="component" value="Unassembled WGS sequence"/>
</dbReference>
<feature type="domain" description="SecDF P1 head subdomain" evidence="2">
    <location>
        <begin position="121"/>
        <end position="191"/>
    </location>
</feature>